<evidence type="ECO:0000256" key="4">
    <source>
        <dbReference type="PROSITE-ProRule" id="PRU00409"/>
    </source>
</evidence>
<keyword evidence="1" id="KW-0436">Ligase</keyword>
<keyword evidence="3 4" id="KW-0067">ATP-binding</keyword>
<organism evidence="7">
    <name type="scientific">Cladocopium goreaui</name>
    <dbReference type="NCBI Taxonomy" id="2562237"/>
    <lineage>
        <taxon>Eukaryota</taxon>
        <taxon>Sar</taxon>
        <taxon>Alveolata</taxon>
        <taxon>Dinophyceae</taxon>
        <taxon>Suessiales</taxon>
        <taxon>Symbiodiniaceae</taxon>
        <taxon>Cladocopium</taxon>
    </lineage>
</organism>
<keyword evidence="9" id="KW-1185">Reference proteome</keyword>
<evidence type="ECO:0000256" key="1">
    <source>
        <dbReference type="ARBA" id="ARBA00022598"/>
    </source>
</evidence>
<evidence type="ECO:0000313" key="9">
    <source>
        <dbReference type="Proteomes" id="UP001152797"/>
    </source>
</evidence>
<dbReference type="GO" id="GO:0005524">
    <property type="term" value="F:ATP binding"/>
    <property type="evidence" value="ECO:0007669"/>
    <property type="project" value="UniProtKB-UniRule"/>
</dbReference>
<dbReference type="PANTHER" id="PTHR43585">
    <property type="entry name" value="FUMIPYRROLE BIOSYNTHESIS PROTEIN C"/>
    <property type="match status" value="1"/>
</dbReference>
<feature type="non-terminal residue" evidence="7">
    <location>
        <position position="858"/>
    </location>
</feature>
<evidence type="ECO:0000313" key="8">
    <source>
        <dbReference type="EMBL" id="CAL4795009.1"/>
    </source>
</evidence>
<dbReference type="EMBL" id="CAMXCT030004112">
    <property type="protein sequence ID" value="CAL4795009.1"/>
    <property type="molecule type" value="Genomic_DNA"/>
</dbReference>
<name>A0A9P1DDZ7_9DINO</name>
<dbReference type="InterPro" id="IPR011761">
    <property type="entry name" value="ATP-grasp"/>
</dbReference>
<dbReference type="Gene3D" id="3.30.470.20">
    <property type="entry name" value="ATP-grasp fold, B domain"/>
    <property type="match status" value="1"/>
</dbReference>
<feature type="region of interest" description="Disordered" evidence="5">
    <location>
        <begin position="803"/>
        <end position="858"/>
    </location>
</feature>
<dbReference type="Proteomes" id="UP001152797">
    <property type="component" value="Unassembled WGS sequence"/>
</dbReference>
<evidence type="ECO:0000313" key="7">
    <source>
        <dbReference type="EMBL" id="CAI4007697.1"/>
    </source>
</evidence>
<comment type="caution">
    <text evidence="7">The sequence shown here is derived from an EMBL/GenBank/DDBJ whole genome shotgun (WGS) entry which is preliminary data.</text>
</comment>
<dbReference type="EMBL" id="CAMXCT020004112">
    <property type="protein sequence ID" value="CAL1161072.1"/>
    <property type="molecule type" value="Genomic_DNA"/>
</dbReference>
<proteinExistence type="predicted"/>
<accession>A0A9P1DDZ7</accession>
<dbReference type="InterPro" id="IPR052032">
    <property type="entry name" value="ATP-dep_AA_Ligase"/>
</dbReference>
<dbReference type="PANTHER" id="PTHR43585:SF2">
    <property type="entry name" value="ATP-GRASP ENZYME FSQD"/>
    <property type="match status" value="1"/>
</dbReference>
<dbReference type="OrthoDB" id="434648at2759"/>
<evidence type="ECO:0000256" key="3">
    <source>
        <dbReference type="ARBA" id="ARBA00022840"/>
    </source>
</evidence>
<protein>
    <submittedName>
        <fullName evidence="8">ATP-grasp domain-containing protein</fullName>
    </submittedName>
</protein>
<dbReference type="PROSITE" id="PS50975">
    <property type="entry name" value="ATP_GRASP"/>
    <property type="match status" value="1"/>
</dbReference>
<evidence type="ECO:0000256" key="5">
    <source>
        <dbReference type="SAM" id="MobiDB-lite"/>
    </source>
</evidence>
<dbReference type="SUPFAM" id="SSF56059">
    <property type="entry name" value="Glutathione synthetase ATP-binding domain-like"/>
    <property type="match status" value="1"/>
</dbReference>
<reference evidence="7" key="1">
    <citation type="submission" date="2022-10" db="EMBL/GenBank/DDBJ databases">
        <authorList>
            <person name="Chen Y."/>
            <person name="Dougan E. K."/>
            <person name="Chan C."/>
            <person name="Rhodes N."/>
            <person name="Thang M."/>
        </authorList>
    </citation>
    <scope>NUCLEOTIDE SEQUENCE</scope>
</reference>
<dbReference type="EMBL" id="CAMXCT010004112">
    <property type="protein sequence ID" value="CAI4007697.1"/>
    <property type="molecule type" value="Genomic_DNA"/>
</dbReference>
<feature type="domain" description="ATP-grasp" evidence="6">
    <location>
        <begin position="463"/>
        <end position="662"/>
    </location>
</feature>
<evidence type="ECO:0000259" key="6">
    <source>
        <dbReference type="PROSITE" id="PS50975"/>
    </source>
</evidence>
<gene>
    <name evidence="7" type="ORF">C1SCF055_LOCUS33234</name>
</gene>
<dbReference type="AlphaFoldDB" id="A0A9P1DDZ7"/>
<dbReference type="GO" id="GO:0046872">
    <property type="term" value="F:metal ion binding"/>
    <property type="evidence" value="ECO:0007669"/>
    <property type="project" value="InterPro"/>
</dbReference>
<sequence>WDCTSGYRTPDRPRGFIRCFERKEPEQVVKRRQSTSSIDKLSHEALLAPARELRRMSLAPPVDAEKVQKELEETKNLLEKCMSDLADQKMYDQMLEKFRPFLTALSRAEQLLRREQPETLLGFLEPKGRILTFLLELHQQKRQYRRQTHCSLNVLLQCDSWLDVYHREGLLARTPQELLLALPMLQRRRVSKIPEPDLLKVVEAPSPPVISPTRRAAVEADAKVMREKRLRRATRRPEESLEDLLIKSRDQAEALDYAAGGDSDEVQVAFETFHRAVRQAFEKKAAAKGRLSLEGFEPKPQMAAFLVDVGVKRKAWRSRVFYVQGPQLVLLPWRTLANIHPDPALPVVVLVDPISTGALLVDIVLSRGFGFLVLWSKERAESLPISHKGVYKAVKEQVSIPETVKAIKGALSPGSAIIACIPGSESGVNLADLISIWLGLLANGSGNRPFPAGDRRNKHLQGSVLKGIAGCRAIREVCGCAWEEVRDSCRELGLPMVVKPVQSAGTDGVKLCHSMKAVEEHFRHLQATPRKVASSDHAILLQEFMVGQEYVVDQVSRDGVHKTIMTWVYEKQPANGTDFVYLTMRPVETKECPSDLIPYTRSVLDALDIQNGATHTEVMMTADGPCLIEVNVRVMGGNGSFISLARLLTGTSHADAVLDCIDQKRFDALPDVPRAFQTSGMVVFLISYSSGIVASTPGYEVMKKMDSFLELHTSISPGSAVEATVDTFTFAGILVLAGSEDQIRADIVEVRRLEKEGELLCILYLMPWFSLLLTPEPLTEDTGRDEEMWLTKLLELEAWQEHLQGSESPGQSPIEVLSPSVGSPHHSEPEPEQSAQQLQVKPTAGMAGLSPTQVEESE</sequence>
<evidence type="ECO:0000256" key="2">
    <source>
        <dbReference type="ARBA" id="ARBA00022741"/>
    </source>
</evidence>
<reference evidence="8 9" key="2">
    <citation type="submission" date="2024-05" db="EMBL/GenBank/DDBJ databases">
        <authorList>
            <person name="Chen Y."/>
            <person name="Shah S."/>
            <person name="Dougan E. K."/>
            <person name="Thang M."/>
            <person name="Chan C."/>
        </authorList>
    </citation>
    <scope>NUCLEOTIDE SEQUENCE [LARGE SCALE GENOMIC DNA]</scope>
</reference>
<dbReference type="Pfam" id="PF13535">
    <property type="entry name" value="ATP-grasp_4"/>
    <property type="match status" value="1"/>
</dbReference>
<keyword evidence="2 4" id="KW-0547">Nucleotide-binding</keyword>
<dbReference type="GO" id="GO:0016874">
    <property type="term" value="F:ligase activity"/>
    <property type="evidence" value="ECO:0007669"/>
    <property type="project" value="UniProtKB-KW"/>
</dbReference>